<evidence type="ECO:0000256" key="1">
    <source>
        <dbReference type="ARBA" id="ARBA00009477"/>
    </source>
</evidence>
<dbReference type="PANTHER" id="PTHR30469">
    <property type="entry name" value="MULTIDRUG RESISTANCE PROTEIN MDTA"/>
    <property type="match status" value="1"/>
</dbReference>
<evidence type="ECO:0000259" key="3">
    <source>
        <dbReference type="Pfam" id="PF25917"/>
    </source>
</evidence>
<dbReference type="Pfam" id="PF25876">
    <property type="entry name" value="HH_MFP_RND"/>
    <property type="match status" value="1"/>
</dbReference>
<dbReference type="Gene3D" id="2.40.30.170">
    <property type="match status" value="1"/>
</dbReference>
<evidence type="ECO:0000313" key="5">
    <source>
        <dbReference type="EMBL" id="QWT50529.1"/>
    </source>
</evidence>
<dbReference type="EMBL" id="CP064782">
    <property type="protein sequence ID" value="QWT50529.1"/>
    <property type="molecule type" value="Genomic_DNA"/>
</dbReference>
<evidence type="ECO:0000259" key="2">
    <source>
        <dbReference type="Pfam" id="PF25876"/>
    </source>
</evidence>
<comment type="similarity">
    <text evidence="1">Belongs to the membrane fusion protein (MFP) (TC 8.A.1) family.</text>
</comment>
<dbReference type="Gene3D" id="2.40.420.20">
    <property type="match status" value="1"/>
</dbReference>
<dbReference type="InterPro" id="IPR058625">
    <property type="entry name" value="MdtA-like_BSH"/>
</dbReference>
<dbReference type="SUPFAM" id="SSF111369">
    <property type="entry name" value="HlyD-like secretion proteins"/>
    <property type="match status" value="1"/>
</dbReference>
<dbReference type="Proteomes" id="UP000683428">
    <property type="component" value="Chromosome"/>
</dbReference>
<keyword evidence="6" id="KW-1185">Reference proteome</keyword>
<organism evidence="5 6">
    <name type="scientific">Azospira inquinata</name>
    <dbReference type="NCBI Taxonomy" id="2785627"/>
    <lineage>
        <taxon>Bacteria</taxon>
        <taxon>Pseudomonadati</taxon>
        <taxon>Pseudomonadota</taxon>
        <taxon>Betaproteobacteria</taxon>
        <taxon>Rhodocyclales</taxon>
        <taxon>Rhodocyclaceae</taxon>
        <taxon>Azospira</taxon>
    </lineage>
</organism>
<dbReference type="GO" id="GO:1990281">
    <property type="term" value="C:efflux pump complex"/>
    <property type="evidence" value="ECO:0007669"/>
    <property type="project" value="TreeGrafter"/>
</dbReference>
<dbReference type="InterPro" id="IPR006143">
    <property type="entry name" value="RND_pump_MFP"/>
</dbReference>
<dbReference type="Gene3D" id="1.10.287.470">
    <property type="entry name" value="Helix hairpin bin"/>
    <property type="match status" value="1"/>
</dbReference>
<protein>
    <submittedName>
        <fullName evidence="5">Efflux RND transporter periplasmic adaptor subunit</fullName>
    </submittedName>
</protein>
<dbReference type="GO" id="GO:0015562">
    <property type="term" value="F:efflux transmembrane transporter activity"/>
    <property type="evidence" value="ECO:0007669"/>
    <property type="project" value="TreeGrafter"/>
</dbReference>
<dbReference type="NCBIfam" id="TIGR01730">
    <property type="entry name" value="RND_mfp"/>
    <property type="match status" value="1"/>
</dbReference>
<name>A0A975SQ62_9RHOO</name>
<dbReference type="InterPro" id="IPR058624">
    <property type="entry name" value="MdtA-like_HH"/>
</dbReference>
<feature type="domain" description="Multidrug resistance protein MdtA-like barrel-sandwich hybrid" evidence="3">
    <location>
        <begin position="43"/>
        <end position="168"/>
    </location>
</feature>
<dbReference type="Gene3D" id="2.40.50.100">
    <property type="match status" value="1"/>
</dbReference>
<gene>
    <name evidence="5" type="ORF">Azoinq_10570</name>
</gene>
<reference evidence="5" key="1">
    <citation type="submission" date="2020-11" db="EMBL/GenBank/DDBJ databases">
        <title>Azospira inquinata sp. nov.</title>
        <authorList>
            <person name="Moe W.M."/>
            <person name="Mikes M.C."/>
        </authorList>
    </citation>
    <scope>NUCLEOTIDE SEQUENCE</scope>
    <source>
        <strain evidence="5">Azo-3</strain>
    </source>
</reference>
<evidence type="ECO:0000259" key="4">
    <source>
        <dbReference type="Pfam" id="PF25954"/>
    </source>
</evidence>
<dbReference type="InterPro" id="IPR058792">
    <property type="entry name" value="Beta-barrel_RND_2"/>
</dbReference>
<dbReference type="Pfam" id="PF25954">
    <property type="entry name" value="Beta-barrel_RND_2"/>
    <property type="match status" value="1"/>
</dbReference>
<dbReference type="AlphaFoldDB" id="A0A975SQ62"/>
<sequence>MSPSGRAHAANGAQTLPALPLRTVQLRPVALSFPADGVVEALRQATVAAQVPGRVLEVKVDAGQPVKAGQLLMRLDVREAAASTAAARATAINAQANYERMVKLHQQNFISRAGLDKAKADYDAARANLGAAGATASHGAVTAPLTGMVAQRLTELGEMAEPGRPLFILYDPAALRVTVNVPQWRLSQVRATGQAMVEFPELGRRLPSASVQLLPAADPATHTAQLRVNLPAGAGRDIVPGMAARIHLTVGRANKLTVPPAAVVRRGEVAAVYVQSGGSLRLRQLRLGEPVADGELEVLAGLAPGETIVLDAVKAGIALKQATGR</sequence>
<evidence type="ECO:0000313" key="6">
    <source>
        <dbReference type="Proteomes" id="UP000683428"/>
    </source>
</evidence>
<accession>A0A975SQ62</accession>
<feature type="domain" description="Multidrug resistance protein MdtA-like alpha-helical hairpin" evidence="2">
    <location>
        <begin position="78"/>
        <end position="135"/>
    </location>
</feature>
<dbReference type="Pfam" id="PF25917">
    <property type="entry name" value="BSH_RND"/>
    <property type="match status" value="1"/>
</dbReference>
<dbReference type="KEGG" id="aiq:Azoinq_10570"/>
<feature type="domain" description="CusB-like beta-barrel" evidence="4">
    <location>
        <begin position="177"/>
        <end position="249"/>
    </location>
</feature>
<dbReference type="PANTHER" id="PTHR30469:SF18">
    <property type="entry name" value="RESISTANCE-NODULATION-CELL DIVISION (RND) EFFLUX MEMBRANE FUSION PROTEIN-RELATED"/>
    <property type="match status" value="1"/>
</dbReference>
<proteinExistence type="inferred from homology"/>